<keyword evidence="5" id="KW-0472">Membrane</keyword>
<keyword evidence="4" id="KW-1133">Transmembrane helix</keyword>
<evidence type="ECO:0000256" key="3">
    <source>
        <dbReference type="ARBA" id="ARBA00022692"/>
    </source>
</evidence>
<sequence length="643" mass="73316">MSKPVPGKVEATSRGSKIYVGNEARIEWQKQQKDEIEDTGSFVEITDGVHWSYQKFVTHCIGIGASGSGKSQFLNPTVKQALKLSEDKKMNFKVVLLDPKYEFTQAYYDPNNPAHAILDPTDERSHVWDFQRDIRTISRMRRFANSFIPAGEGDSAMWSSAARLLFIGCQVYLSKKIKDYTAKDISEMFGQLTVKELYHIMKNYFPPAMEAVGQADERGELGEDNTTAFGVRLNLKAYIDGLIDLGRYWYKPEQKKISLYEFMTNPDYPIKVIFIKPNDDERLMSSGIIRSALNYMISLLDTPAITDVPNATQARGVFIMDEFQAPGKLTDEEGKPTINKLLDRGRSKGWGSYLFVQEILQLWNTYSENEVEQWRMVASTFALTGTPPGKTAQMVSDMVGKEYFDKQHAPAEYDPQTKTWRRADVQEHERPVILPTEISSYLKPVKRYIPGEFDKNGKQKFRKFIRALVLSRGLDGAFVFEVPIQPLPKKQLAFVPQLENTELINPNSRSIKAIQDEILEEKKAKQGVIKDSLVETKPVQQSEEIDYIPDDNEPSTPEYDPIDMEDDDAEDLVLFKHDINELLNLATSLEHSLQADQCNELESLIVGTKQHISFGLYNIIMSLCRSDKKYVPLIEFVNELGKE</sequence>
<dbReference type="AlphaFoldDB" id="A0A1V2VTK4"/>
<dbReference type="InterPro" id="IPR019476">
    <property type="entry name" value="T4SS_TraD_DNA-bd"/>
</dbReference>
<accession>A0A1V2VTK4</accession>
<keyword evidence="2" id="KW-1003">Cell membrane</keyword>
<evidence type="ECO:0000256" key="1">
    <source>
        <dbReference type="ARBA" id="ARBA00004651"/>
    </source>
</evidence>
<dbReference type="GO" id="GO:0005886">
    <property type="term" value="C:plasma membrane"/>
    <property type="evidence" value="ECO:0007669"/>
    <property type="project" value="UniProtKB-SubCell"/>
</dbReference>
<dbReference type="EMBL" id="MUTJ01000100">
    <property type="protein sequence ID" value="ONU76302.1"/>
    <property type="molecule type" value="Genomic_DNA"/>
</dbReference>
<evidence type="ECO:0000313" key="7">
    <source>
        <dbReference type="EMBL" id="ONU76302.1"/>
    </source>
</evidence>
<dbReference type="SUPFAM" id="SSF52540">
    <property type="entry name" value="P-loop containing nucleoside triphosphate hydrolases"/>
    <property type="match status" value="1"/>
</dbReference>
<comment type="caution">
    <text evidence="7">The sequence shown here is derived from an EMBL/GenBank/DDBJ whole genome shotgun (WGS) entry which is preliminary data.</text>
</comment>
<dbReference type="PANTHER" id="PTHR37937:SF1">
    <property type="entry name" value="CONJUGATIVE TRANSFER: DNA TRANSPORT"/>
    <property type="match status" value="1"/>
</dbReference>
<evidence type="ECO:0000259" key="6">
    <source>
        <dbReference type="Pfam" id="PF10412"/>
    </source>
</evidence>
<dbReference type="Proteomes" id="UP000188543">
    <property type="component" value="Unassembled WGS sequence"/>
</dbReference>
<organism evidence="7 8">
    <name type="scientific">Burkholderia cenocepacia</name>
    <dbReference type="NCBI Taxonomy" id="95486"/>
    <lineage>
        <taxon>Bacteria</taxon>
        <taxon>Pseudomonadati</taxon>
        <taxon>Pseudomonadota</taxon>
        <taxon>Betaproteobacteria</taxon>
        <taxon>Burkholderiales</taxon>
        <taxon>Burkholderiaceae</taxon>
        <taxon>Burkholderia</taxon>
        <taxon>Burkholderia cepacia complex</taxon>
    </lineage>
</organism>
<dbReference type="Pfam" id="PF10412">
    <property type="entry name" value="TrwB_AAD_bind"/>
    <property type="match status" value="1"/>
</dbReference>
<comment type="subcellular location">
    <subcellularLocation>
        <location evidence="1">Cell membrane</location>
        <topology evidence="1">Multi-pass membrane protein</topology>
    </subcellularLocation>
</comment>
<dbReference type="InterPro" id="IPR027417">
    <property type="entry name" value="P-loop_NTPase"/>
</dbReference>
<evidence type="ECO:0000256" key="5">
    <source>
        <dbReference type="ARBA" id="ARBA00023136"/>
    </source>
</evidence>
<dbReference type="InterPro" id="IPR051539">
    <property type="entry name" value="T4SS-coupling_protein"/>
</dbReference>
<dbReference type="PANTHER" id="PTHR37937">
    <property type="entry name" value="CONJUGATIVE TRANSFER: DNA TRANSPORT"/>
    <property type="match status" value="1"/>
</dbReference>
<evidence type="ECO:0000256" key="4">
    <source>
        <dbReference type="ARBA" id="ARBA00022989"/>
    </source>
</evidence>
<name>A0A1V2VTK4_9BURK</name>
<evidence type="ECO:0000313" key="8">
    <source>
        <dbReference type="Proteomes" id="UP000188543"/>
    </source>
</evidence>
<evidence type="ECO:0000256" key="2">
    <source>
        <dbReference type="ARBA" id="ARBA00022475"/>
    </source>
</evidence>
<keyword evidence="3" id="KW-0812">Transmembrane</keyword>
<dbReference type="Gene3D" id="3.40.50.300">
    <property type="entry name" value="P-loop containing nucleotide triphosphate hydrolases"/>
    <property type="match status" value="2"/>
</dbReference>
<feature type="domain" description="Type IV secretion system coupling protein TraD DNA-binding" evidence="6">
    <location>
        <begin position="54"/>
        <end position="439"/>
    </location>
</feature>
<reference evidence="7 8" key="1">
    <citation type="submission" date="2016-08" db="EMBL/GenBank/DDBJ databases">
        <authorList>
            <person name="Seilhamer J.J."/>
        </authorList>
    </citation>
    <scope>NUCLEOTIDE SEQUENCE [LARGE SCALE GENOMIC DNA]</scope>
    <source>
        <strain evidence="7 8">VC14762</strain>
    </source>
</reference>
<protein>
    <recommendedName>
        <fullName evidence="6">Type IV secretion system coupling protein TraD DNA-binding domain-containing protein</fullName>
    </recommendedName>
</protein>
<gene>
    <name evidence="7" type="ORF">A8E72_33865</name>
</gene>
<proteinExistence type="predicted"/>